<gene>
    <name evidence="6" type="ORF">SAMN05444581_10850</name>
</gene>
<evidence type="ECO:0000256" key="4">
    <source>
        <dbReference type="ARBA" id="ARBA00023136"/>
    </source>
</evidence>
<comment type="similarity">
    <text evidence="5">Belongs to the 4-toluene sulfonate uptake permease (TSUP) (TC 2.A.102) family.</text>
</comment>
<sequence length="260" mass="26799">MDWSLINPLYSVSGFFVGALVGATGVGGGSIMTPLLVLLFGIAPGTAVGTDLLYAALTKASGALVHGWNGTIEWRVVRRLAAGSAPATVLTLLALNYLGASPHGANGVITTSLGVALLLTATMLVFRKRLLSHLSVRMQGLSDGRRRLLTNLLGVFLGVLVSISSVGAGAIGVTILVLLYPDLRTAKIVGSDIAHAVPLTLIAGVGHWFLGSIDWNLLVSLLLGSLPGIMIGSQLAAYLPDRILRPLLAGTLAVVGAKLI</sequence>
<keyword evidence="2 5" id="KW-0812">Transmembrane</keyword>
<protein>
    <recommendedName>
        <fullName evidence="5">Probable membrane transporter protein</fullName>
    </recommendedName>
</protein>
<reference evidence="6 7" key="1">
    <citation type="submission" date="2016-10" db="EMBL/GenBank/DDBJ databases">
        <authorList>
            <person name="de Groot N.N."/>
        </authorList>
    </citation>
    <scope>NUCLEOTIDE SEQUENCE [LARGE SCALE GENOMIC DNA]</scope>
    <source>
        <strain evidence="6 7">NE2</strain>
    </source>
</reference>
<evidence type="ECO:0000256" key="5">
    <source>
        <dbReference type="RuleBase" id="RU363041"/>
    </source>
</evidence>
<evidence type="ECO:0000256" key="3">
    <source>
        <dbReference type="ARBA" id="ARBA00022989"/>
    </source>
</evidence>
<keyword evidence="7" id="KW-1185">Reference proteome</keyword>
<dbReference type="InterPro" id="IPR002781">
    <property type="entry name" value="TM_pro_TauE-like"/>
</dbReference>
<feature type="transmembrane region" description="Helical" evidence="5">
    <location>
        <begin position="105"/>
        <end position="127"/>
    </location>
</feature>
<dbReference type="PANTHER" id="PTHR43701:SF2">
    <property type="entry name" value="MEMBRANE TRANSPORTER PROTEIN YJNA-RELATED"/>
    <property type="match status" value="1"/>
</dbReference>
<keyword evidence="5" id="KW-1003">Cell membrane</keyword>
<comment type="subcellular location">
    <subcellularLocation>
        <location evidence="5">Cell membrane</location>
        <topology evidence="5">Multi-pass membrane protein</topology>
    </subcellularLocation>
    <subcellularLocation>
        <location evidence="1">Membrane</location>
        <topology evidence="1">Multi-pass membrane protein</topology>
    </subcellularLocation>
</comment>
<dbReference type="STRING" id="1612308.SAMN05444581_10850"/>
<name>A0A1I3ZNA6_9HYPH</name>
<dbReference type="PANTHER" id="PTHR43701">
    <property type="entry name" value="MEMBRANE TRANSPORTER PROTEIN MJ0441-RELATED"/>
    <property type="match status" value="1"/>
</dbReference>
<evidence type="ECO:0000313" key="6">
    <source>
        <dbReference type="EMBL" id="SFK45161.1"/>
    </source>
</evidence>
<dbReference type="EMBL" id="FOSN01000008">
    <property type="protein sequence ID" value="SFK45161.1"/>
    <property type="molecule type" value="Genomic_DNA"/>
</dbReference>
<accession>A0A1I3ZNA6</accession>
<feature type="transmembrane region" description="Helical" evidence="5">
    <location>
        <begin position="193"/>
        <end position="210"/>
    </location>
</feature>
<dbReference type="InterPro" id="IPR051598">
    <property type="entry name" value="TSUP/Inactive_protease-like"/>
</dbReference>
<feature type="transmembrane region" description="Helical" evidence="5">
    <location>
        <begin position="12"/>
        <end position="40"/>
    </location>
</feature>
<dbReference type="Proteomes" id="UP000198755">
    <property type="component" value="Unassembled WGS sequence"/>
</dbReference>
<dbReference type="GO" id="GO:0005886">
    <property type="term" value="C:plasma membrane"/>
    <property type="evidence" value="ECO:0007669"/>
    <property type="project" value="UniProtKB-SubCell"/>
</dbReference>
<keyword evidence="4 5" id="KW-0472">Membrane</keyword>
<organism evidence="6 7">
    <name type="scientific">Methylocapsa palsarum</name>
    <dbReference type="NCBI Taxonomy" id="1612308"/>
    <lineage>
        <taxon>Bacteria</taxon>
        <taxon>Pseudomonadati</taxon>
        <taxon>Pseudomonadota</taxon>
        <taxon>Alphaproteobacteria</taxon>
        <taxon>Hyphomicrobiales</taxon>
        <taxon>Beijerinckiaceae</taxon>
        <taxon>Methylocapsa</taxon>
    </lineage>
</organism>
<evidence type="ECO:0000256" key="2">
    <source>
        <dbReference type="ARBA" id="ARBA00022692"/>
    </source>
</evidence>
<dbReference type="AlphaFoldDB" id="A0A1I3ZNA6"/>
<evidence type="ECO:0000313" key="7">
    <source>
        <dbReference type="Proteomes" id="UP000198755"/>
    </source>
</evidence>
<feature type="transmembrane region" description="Helical" evidence="5">
    <location>
        <begin position="217"/>
        <end position="239"/>
    </location>
</feature>
<proteinExistence type="inferred from homology"/>
<feature type="transmembrane region" description="Helical" evidence="5">
    <location>
        <begin position="80"/>
        <end position="99"/>
    </location>
</feature>
<feature type="transmembrane region" description="Helical" evidence="5">
    <location>
        <begin position="148"/>
        <end position="181"/>
    </location>
</feature>
<evidence type="ECO:0000256" key="1">
    <source>
        <dbReference type="ARBA" id="ARBA00004141"/>
    </source>
</evidence>
<keyword evidence="3 5" id="KW-1133">Transmembrane helix</keyword>
<dbReference type="Pfam" id="PF01925">
    <property type="entry name" value="TauE"/>
    <property type="match status" value="1"/>
</dbReference>